<dbReference type="EMBL" id="JAAOAM010000123">
    <property type="protein sequence ID" value="KAF5545722.1"/>
    <property type="molecule type" value="Genomic_DNA"/>
</dbReference>
<evidence type="ECO:0000256" key="1">
    <source>
        <dbReference type="SAM" id="MobiDB-lite"/>
    </source>
</evidence>
<feature type="compositionally biased region" description="Low complexity" evidence="1">
    <location>
        <begin position="76"/>
        <end position="88"/>
    </location>
</feature>
<feature type="signal peptide" evidence="2">
    <location>
        <begin position="1"/>
        <end position="17"/>
    </location>
</feature>
<dbReference type="AlphaFoldDB" id="A0A8H5MYL7"/>
<gene>
    <name evidence="3" type="ORF">FMEXI_5906</name>
</gene>
<feature type="region of interest" description="Disordered" evidence="1">
    <location>
        <begin position="63"/>
        <end position="124"/>
    </location>
</feature>
<sequence>MVRLATLVLSLACSALASPVSKTSDSSLSDVSDVGSAIHEWAISKAITKPAIVCDLTCRACSAKPAPKKGKDAPKGKTPSKTPSKIPGQIPGKAPSKAPSKIPSRIPSKGRGKGKGKSIPRSLELGERSLDDIEDLWGTDASAANEYVMEQIDSVAGNDDELDWNLIQHDAVSGQGSWGQQPLRKYIRGLMGCTGIVIVSDKGYWFAHFMETGFLDRGDNWKNKIIKPLQQGTNKFITPRSLAKSGGILNKANNVKIYVSTPRTKTSSERNPVLLYKAKVDELLSHITGRGEPLNGVQVITRGYLKPESEAELQAFHNRANGKVLIEYDNNQLDVNGNQPNPKERMYRIWLEHKYYEHKFH</sequence>
<keyword evidence="4" id="KW-1185">Reference proteome</keyword>
<keyword evidence="2" id="KW-0732">Signal</keyword>
<comment type="caution">
    <text evidence="3">The sequence shown here is derived from an EMBL/GenBank/DDBJ whole genome shotgun (WGS) entry which is preliminary data.</text>
</comment>
<proteinExistence type="predicted"/>
<dbReference type="Proteomes" id="UP000522262">
    <property type="component" value="Unassembled WGS sequence"/>
</dbReference>
<organism evidence="3 4">
    <name type="scientific">Fusarium mexicanum</name>
    <dbReference type="NCBI Taxonomy" id="751941"/>
    <lineage>
        <taxon>Eukaryota</taxon>
        <taxon>Fungi</taxon>
        <taxon>Dikarya</taxon>
        <taxon>Ascomycota</taxon>
        <taxon>Pezizomycotina</taxon>
        <taxon>Sordariomycetes</taxon>
        <taxon>Hypocreomycetidae</taxon>
        <taxon>Hypocreales</taxon>
        <taxon>Nectriaceae</taxon>
        <taxon>Fusarium</taxon>
        <taxon>Fusarium fujikuroi species complex</taxon>
    </lineage>
</organism>
<reference evidence="3 4" key="1">
    <citation type="submission" date="2020-05" db="EMBL/GenBank/DDBJ databases">
        <title>Identification and distribution of gene clusters putatively required for synthesis of sphingolipid metabolism inhibitors in phylogenetically diverse species of the filamentous fungus Fusarium.</title>
        <authorList>
            <person name="Kim H.-S."/>
            <person name="Busman M."/>
            <person name="Brown D.W."/>
            <person name="Divon H."/>
            <person name="Uhlig S."/>
            <person name="Proctor R.H."/>
        </authorList>
    </citation>
    <scope>NUCLEOTIDE SEQUENCE [LARGE SCALE GENOMIC DNA]</scope>
    <source>
        <strain evidence="3 4">NRRL 53147</strain>
    </source>
</reference>
<evidence type="ECO:0000313" key="4">
    <source>
        <dbReference type="Proteomes" id="UP000522262"/>
    </source>
</evidence>
<accession>A0A8H5MYL7</accession>
<feature type="compositionally biased region" description="Basic residues" evidence="1">
    <location>
        <begin position="108"/>
        <end position="118"/>
    </location>
</feature>
<feature type="chain" id="PRO_5034637056" evidence="2">
    <location>
        <begin position="18"/>
        <end position="361"/>
    </location>
</feature>
<name>A0A8H5MYL7_9HYPO</name>
<evidence type="ECO:0000313" key="3">
    <source>
        <dbReference type="EMBL" id="KAF5545722.1"/>
    </source>
</evidence>
<protein>
    <submittedName>
        <fullName evidence="3">Uncharacterized protein</fullName>
    </submittedName>
</protein>
<evidence type="ECO:0000256" key="2">
    <source>
        <dbReference type="SAM" id="SignalP"/>
    </source>
</evidence>